<dbReference type="Pfam" id="PF00732">
    <property type="entry name" value="GMC_oxred_N"/>
    <property type="match status" value="1"/>
</dbReference>
<feature type="domain" description="Glucose-methanol-choline oxidoreductase C-terminal" evidence="18">
    <location>
        <begin position="531"/>
        <end position="598"/>
    </location>
</feature>
<evidence type="ECO:0000256" key="11">
    <source>
        <dbReference type="ARBA" id="ARBA00038856"/>
    </source>
</evidence>
<keyword evidence="10" id="KW-0413">Isomerase</keyword>
<evidence type="ECO:0000313" key="19">
    <source>
        <dbReference type="EMBL" id="RAZ78399.1"/>
    </source>
</evidence>
<dbReference type="EC" id="5.3.3.1" evidence="11"/>
<organism evidence="19 20">
    <name type="scientific">Mesorhizobium atlanticum</name>
    <dbReference type="NCBI Taxonomy" id="2233532"/>
    <lineage>
        <taxon>Bacteria</taxon>
        <taxon>Pseudomonadati</taxon>
        <taxon>Pseudomonadota</taxon>
        <taxon>Alphaproteobacteria</taxon>
        <taxon>Hyphomicrobiales</taxon>
        <taxon>Phyllobacteriaceae</taxon>
        <taxon>Mesorhizobium</taxon>
    </lineage>
</organism>
<dbReference type="OrthoDB" id="9798604at2"/>
<dbReference type="SUPFAM" id="SSF51905">
    <property type="entry name" value="FAD/NAD(P)-binding domain"/>
    <property type="match status" value="1"/>
</dbReference>
<dbReference type="GO" id="GO:0008203">
    <property type="term" value="P:cholesterol metabolic process"/>
    <property type="evidence" value="ECO:0007669"/>
    <property type="project" value="UniProtKB-KW"/>
</dbReference>
<evidence type="ECO:0000256" key="3">
    <source>
        <dbReference type="ARBA" id="ARBA00022548"/>
    </source>
</evidence>
<reference evidence="20" key="1">
    <citation type="submission" date="2018-06" db="EMBL/GenBank/DDBJ databases">
        <authorList>
            <person name="Helene L.C."/>
            <person name="Dall'Agnol R."/>
            <person name="Delamuta J.R."/>
            <person name="Hungria M."/>
        </authorList>
    </citation>
    <scope>NUCLEOTIDE SEQUENCE [LARGE SCALE GENOMIC DNA]</scope>
    <source>
        <strain evidence="20">CNPSo 3140</strain>
    </source>
</reference>
<dbReference type="GO" id="GO:0050660">
    <property type="term" value="F:flavin adenine dinucleotide binding"/>
    <property type="evidence" value="ECO:0007669"/>
    <property type="project" value="InterPro"/>
</dbReference>
<evidence type="ECO:0000256" key="8">
    <source>
        <dbReference type="ARBA" id="ARBA00023166"/>
    </source>
</evidence>
<evidence type="ECO:0000256" key="14">
    <source>
        <dbReference type="ARBA" id="ARBA00049744"/>
    </source>
</evidence>
<comment type="cofactor">
    <cofactor evidence="1">
        <name>FAD</name>
        <dbReference type="ChEBI" id="CHEBI:57692"/>
    </cofactor>
</comment>
<evidence type="ECO:0000259" key="18">
    <source>
        <dbReference type="Pfam" id="PF05199"/>
    </source>
</evidence>
<keyword evidence="6" id="KW-0560">Oxidoreductase</keyword>
<dbReference type="GO" id="GO:0004769">
    <property type="term" value="F:steroid Delta-isomerase activity"/>
    <property type="evidence" value="ECO:0007669"/>
    <property type="project" value="UniProtKB-EC"/>
</dbReference>
<evidence type="ECO:0000256" key="13">
    <source>
        <dbReference type="ARBA" id="ARBA00049723"/>
    </source>
</evidence>
<evidence type="ECO:0000313" key="20">
    <source>
        <dbReference type="Proteomes" id="UP000251956"/>
    </source>
</evidence>
<comment type="pathway">
    <text evidence="12">Steroid metabolism; cholesterol degradation.</text>
</comment>
<dbReference type="SUPFAM" id="SSF53474">
    <property type="entry name" value="alpha/beta-Hydrolases"/>
    <property type="match status" value="1"/>
</dbReference>
<evidence type="ECO:0000256" key="9">
    <source>
        <dbReference type="ARBA" id="ARBA00023221"/>
    </source>
</evidence>
<dbReference type="InterPro" id="IPR052542">
    <property type="entry name" value="Cholesterol_Oxidase"/>
</dbReference>
<evidence type="ECO:0000259" key="17">
    <source>
        <dbReference type="Pfam" id="PF00732"/>
    </source>
</evidence>
<name>A0A330GVN4_9HYPH</name>
<keyword evidence="4" id="KW-0285">Flavoprotein</keyword>
<dbReference type="EC" id="1.1.3.6" evidence="13"/>
<evidence type="ECO:0000256" key="4">
    <source>
        <dbReference type="ARBA" id="ARBA00022630"/>
    </source>
</evidence>
<dbReference type="RefSeq" id="WP_112126647.1">
    <property type="nucleotide sequence ID" value="NZ_QMBQ01000002.1"/>
</dbReference>
<dbReference type="GO" id="GO:0016995">
    <property type="term" value="F:cholesterol oxidase activity"/>
    <property type="evidence" value="ECO:0007669"/>
    <property type="project" value="UniProtKB-EC"/>
</dbReference>
<dbReference type="Gene3D" id="3.40.50.1820">
    <property type="entry name" value="alpha/beta hydrolase"/>
    <property type="match status" value="1"/>
</dbReference>
<evidence type="ECO:0000256" key="10">
    <source>
        <dbReference type="ARBA" id="ARBA00023235"/>
    </source>
</evidence>
<dbReference type="Pfam" id="PF05199">
    <property type="entry name" value="GMC_oxred_C"/>
    <property type="match status" value="1"/>
</dbReference>
<reference evidence="19 20" key="2">
    <citation type="submission" date="2018-07" db="EMBL/GenBank/DDBJ databases">
        <title>Diversity of Mesorhizobium strains in Brazil.</title>
        <authorList>
            <person name="Helene L.C.F."/>
            <person name="Dall'Agnol R."/>
            <person name="Delamuta J.R.M."/>
            <person name="Hungria M."/>
        </authorList>
    </citation>
    <scope>NUCLEOTIDE SEQUENCE [LARGE SCALE GENOMIC DNA]</scope>
    <source>
        <strain evidence="19 20">CNPSo 3140</strain>
    </source>
</reference>
<gene>
    <name evidence="19" type="ORF">DPM35_07420</name>
</gene>
<dbReference type="PANTHER" id="PTHR47470:SF1">
    <property type="entry name" value="FAD-DEPENDENT OXIDOREDUCTASE 2 FAD BINDING DOMAIN-CONTAINING PROTEIN"/>
    <property type="match status" value="1"/>
</dbReference>
<evidence type="ECO:0000256" key="1">
    <source>
        <dbReference type="ARBA" id="ARBA00001974"/>
    </source>
</evidence>
<keyword evidence="8" id="KW-1207">Sterol metabolism</keyword>
<keyword evidence="5" id="KW-0274">FAD</keyword>
<sequence length="1358" mass="148510">MSIDLGGAEKARATVWLSRGLEALVSDLPQIANPRRRRAKDKYDFDIVIVGSGYGGSVAAAELSNCKDAQGNPLRICLLERGKEYLAGMFPTRMADLAGHVRFTTPFAERQRGVFDGLYDMRWSDDAAALVASGLGGGSLINAGVMEMPHQKVFKEARWPAEIRDETKLDETAKQLRAWLGANAIGGPSLAKTEALRKLGDGNTQPTQITVASDCRTNPARVAMSSCLRCGDCATGCNHNAKESLDLSLLRLAQQSGVRIVTGATVLRVSPLTDGWQVDVNHTDGQLRDRQRKPFALRTRRVILAAGTFGSTEILMRSQNDRTRFSDQLGRKFSANGDMLVVAHALTTRVNGVADETQFPAAGSAHEGGRAIGPTITAMIDLRQGNADTDLVIQDLAVPGPLRRLFEESTTTFDVLNRVVEGDCGKQKPDPSWADDAAVDPDAIANSLVLAMIGRDDAEGELALGSAIQDNSDGMLTVRWPELRLDPRFERHHRHLADLLQKSGLGGRVVNNLLWRPLSDRLEAVFGRQRGPLVTVHPLGGCAMGDDVRQGVTDHCGRVFNPAGTAPSPFHEGLVVLDGSIIPTSLGINPALTIAVLALRAISALKEKWHLSGGRLIDSPVPRHSAGTPRPVYSTPRTNPAPTPTRIELTEQVRGQVPLVTGSTGTARLHTVEVTLTTKPVVLSDLFSLRAPGGRSLPIADGRLRILRAGKQFDPIADQAYESDVAVEAEISGTLRLFDREESGPVGRTARALRAWAINRGFRDLAYTWTQQGQKWLRLKPPDSGGLSGFRWWDILYLCSRAGGVRLIEYDLQIDKIVKADDLVSKKAAADAGFDSSMFQHGKIRAVKRLTYGRGASPWTQLIQMSVVAFPRMRKTALGKKPPVLELNKRYLARRQVPLLRIVDQENRVAALADLMSFLLYGLRVVLQIHALSFRRPDPPSERVPQRLPGVIVGLPNPQIEWLTLGTAMPSIRIRLARYDGTPDGPINSSVPKRPVLLIHGYSASGTTFAHTAVPGNLAQTLCDAGRDVWVLDMRSSSGLTTATGNWPFEAMAEQDIPIAIRHVLAVTKQEKLDVVCHCMGAAMFSMAMLSESDQQNIHQKIGRVVFSQIGPVMLLSSSNVLAAYIMRYVQYFLQVQDYVFSPRGEISLAGQLLDRALAATRTPFEEFRRENPLWPPGKVTPWVGTRHRMDALYSRTFSLRNLSDVVLDQIDDFFGPLSVETVSQVIHFAGLNTVTDRAGVNRYVLPDRVRDRLRFPMMSIHGAENGLVDPATLRLMRNMLSEAGVPHLNSSSEAVEEPQSKEAIRRAIDENQSRLGLGQPSYLTWCVPGHGHQDCLIGKDAASICGVIAKYLGIPDT</sequence>
<feature type="region of interest" description="Disordered" evidence="16">
    <location>
        <begin position="620"/>
        <end position="644"/>
    </location>
</feature>
<keyword evidence="7" id="KW-0443">Lipid metabolism</keyword>
<dbReference type="Proteomes" id="UP000251956">
    <property type="component" value="Unassembled WGS sequence"/>
</dbReference>
<dbReference type="InterPro" id="IPR036188">
    <property type="entry name" value="FAD/NAD-bd_sf"/>
</dbReference>
<evidence type="ECO:0000256" key="16">
    <source>
        <dbReference type="SAM" id="MobiDB-lite"/>
    </source>
</evidence>
<feature type="domain" description="Glucose-methanol-choline oxidoreductase N-terminal" evidence="17">
    <location>
        <begin position="48"/>
        <end position="318"/>
    </location>
</feature>
<feature type="compositionally biased region" description="Low complexity" evidence="16">
    <location>
        <begin position="635"/>
        <end position="644"/>
    </location>
</feature>
<evidence type="ECO:0000256" key="5">
    <source>
        <dbReference type="ARBA" id="ARBA00022827"/>
    </source>
</evidence>
<evidence type="ECO:0000256" key="12">
    <source>
        <dbReference type="ARBA" id="ARBA00049645"/>
    </source>
</evidence>
<evidence type="ECO:0000256" key="7">
    <source>
        <dbReference type="ARBA" id="ARBA00023098"/>
    </source>
</evidence>
<evidence type="ECO:0000256" key="6">
    <source>
        <dbReference type="ARBA" id="ARBA00023002"/>
    </source>
</evidence>
<evidence type="ECO:0000256" key="15">
    <source>
        <dbReference type="ARBA" id="ARBA00049778"/>
    </source>
</evidence>
<dbReference type="InterPro" id="IPR029058">
    <property type="entry name" value="AB_hydrolase_fold"/>
</dbReference>
<keyword evidence="9" id="KW-0753">Steroid metabolism</keyword>
<dbReference type="InterPro" id="IPR000172">
    <property type="entry name" value="GMC_OxRdtase_N"/>
</dbReference>
<keyword evidence="3" id="KW-0153">Cholesterol metabolism</keyword>
<dbReference type="Gene3D" id="3.50.50.60">
    <property type="entry name" value="FAD/NAD(P)-binding domain"/>
    <property type="match status" value="3"/>
</dbReference>
<dbReference type="InterPro" id="IPR007867">
    <property type="entry name" value="GMC_OxRtase_C"/>
</dbReference>
<dbReference type="PANTHER" id="PTHR47470">
    <property type="entry name" value="CHOLESTEROL OXIDASE"/>
    <property type="match status" value="1"/>
</dbReference>
<protein>
    <recommendedName>
        <fullName evidence="14">Cholesterol oxidase</fullName>
        <ecNumber evidence="13">1.1.3.6</ecNumber>
        <ecNumber evidence="11">5.3.3.1</ecNumber>
    </recommendedName>
    <alternativeName>
        <fullName evidence="15">Cholesterol isomerase</fullName>
    </alternativeName>
</protein>
<comment type="similarity">
    <text evidence="2">Belongs to the GMC oxidoreductase family.</text>
</comment>
<proteinExistence type="inferred from homology"/>
<keyword evidence="20" id="KW-1185">Reference proteome</keyword>
<comment type="caution">
    <text evidence="19">The sequence shown here is derived from an EMBL/GenBank/DDBJ whole genome shotgun (WGS) entry which is preliminary data.</text>
</comment>
<dbReference type="EMBL" id="QMBQ01000002">
    <property type="protein sequence ID" value="RAZ78399.1"/>
    <property type="molecule type" value="Genomic_DNA"/>
</dbReference>
<accession>A0A330GVN4</accession>
<evidence type="ECO:0000256" key="2">
    <source>
        <dbReference type="ARBA" id="ARBA00010790"/>
    </source>
</evidence>